<feature type="region of interest" description="Disordered" evidence="2">
    <location>
        <begin position="1"/>
        <end position="58"/>
    </location>
</feature>
<name>A0A9X9N1A5_NEISU</name>
<dbReference type="RefSeq" id="WP_254324162.1">
    <property type="nucleotide sequence ID" value="NZ_CP073115.1"/>
</dbReference>
<dbReference type="Proteomes" id="UP001057296">
    <property type="component" value="Chromosome"/>
</dbReference>
<dbReference type="EMBL" id="CP073115">
    <property type="protein sequence ID" value="UTG69620.1"/>
    <property type="molecule type" value="Genomic_DNA"/>
</dbReference>
<feature type="coiled-coil region" evidence="1">
    <location>
        <begin position="68"/>
        <end position="95"/>
    </location>
</feature>
<keyword evidence="1" id="KW-0175">Coiled coil</keyword>
<evidence type="ECO:0000313" key="3">
    <source>
        <dbReference type="EMBL" id="UTG69620.1"/>
    </source>
</evidence>
<protein>
    <submittedName>
        <fullName evidence="3">Uncharacterized protein</fullName>
    </submittedName>
</protein>
<evidence type="ECO:0000256" key="1">
    <source>
        <dbReference type="SAM" id="Coils"/>
    </source>
</evidence>
<sequence>MVENENKQPAGSRRMKILQQSLAKKQAAFDQRLQNHFDDVRSANGQPLNDKRNGQATLNRWERQNDGLRTADKEIEKTQRAIEREQAAIDRVNNADIPAFLKPMIESGEITQWRKFPNRFFVSGVEKARIIWDKDKQQFGYAYLQGVKGEQFAKFRDTYNHILALHRQKQERKTTPETEKPAPENRESEKPTQQAEERPSEKEARQPAQTLEERLLVAKEQYGQRLSDMNADEQKKYRILEAGMENLIKGLPEQTQMQARLNFYQTQYGRLTTQKDLEQSPEQQELFYGR</sequence>
<evidence type="ECO:0000313" key="4">
    <source>
        <dbReference type="Proteomes" id="UP001057296"/>
    </source>
</evidence>
<proteinExistence type="predicted"/>
<reference evidence="3" key="1">
    <citation type="submission" date="2021-04" db="EMBL/GenBank/DDBJ databases">
        <title>Characterizing Neisseria spp. as novel respiratory pathobionts in bronchiectasis.</title>
        <authorList>
            <person name="Li L."/>
            <person name="Mac Aogain M."/>
            <person name="Xu T."/>
            <person name="Jaggi T.K."/>
            <person name="Chan L.Y."/>
            <person name="Keir H.R."/>
            <person name="Dicker A.J."/>
            <person name="Qu J."/>
            <person name="Liu Y."/>
            <person name="Chen H.S."/>
            <person name="Koh M.S."/>
            <person name="Ong T.H."/>
            <person name="Lim A.Y.H."/>
            <person name="Abisheganaden J."/>
            <person name="Low T.B."/>
            <person name="Oliver B.G."/>
            <person name="Tan N.S."/>
            <person name="Fang M."/>
            <person name="Chalmers J.D."/>
            <person name="Chotirmall S.H."/>
        </authorList>
    </citation>
    <scope>NUCLEOTIDE SEQUENCE</scope>
    <source>
        <strain evidence="3">TT0077</strain>
    </source>
</reference>
<gene>
    <name evidence="3" type="ORF">KCG54_10760</name>
</gene>
<evidence type="ECO:0000256" key="2">
    <source>
        <dbReference type="SAM" id="MobiDB-lite"/>
    </source>
</evidence>
<feature type="region of interest" description="Disordered" evidence="2">
    <location>
        <begin position="166"/>
        <end position="208"/>
    </location>
</feature>
<feature type="compositionally biased region" description="Basic and acidic residues" evidence="2">
    <location>
        <begin position="171"/>
        <end position="208"/>
    </location>
</feature>
<dbReference type="AlphaFoldDB" id="A0A9X9N1A5"/>
<accession>A0A9X9N1A5</accession>
<organism evidence="3 4">
    <name type="scientific">Neisseria subflava</name>
    <dbReference type="NCBI Taxonomy" id="28449"/>
    <lineage>
        <taxon>Bacteria</taxon>
        <taxon>Pseudomonadati</taxon>
        <taxon>Pseudomonadota</taxon>
        <taxon>Betaproteobacteria</taxon>
        <taxon>Neisseriales</taxon>
        <taxon>Neisseriaceae</taxon>
        <taxon>Neisseria</taxon>
    </lineage>
</organism>